<evidence type="ECO:0000313" key="10">
    <source>
        <dbReference type="EMBL" id="MDD1780157.1"/>
    </source>
</evidence>
<evidence type="ECO:0000256" key="5">
    <source>
        <dbReference type="ARBA" id="ARBA00022989"/>
    </source>
</evidence>
<dbReference type="PANTHER" id="PTHR30329">
    <property type="entry name" value="STATOR ELEMENT OF FLAGELLAR MOTOR COMPLEX"/>
    <property type="match status" value="1"/>
</dbReference>
<comment type="caution">
    <text evidence="10">The sequence shown here is derived from an EMBL/GenBank/DDBJ whole genome shotgun (WGS) entry which is preliminary data.</text>
</comment>
<evidence type="ECO:0000256" key="1">
    <source>
        <dbReference type="ARBA" id="ARBA00004162"/>
    </source>
</evidence>
<organism evidence="10 11">
    <name type="scientific">Enterovibrio qingdaonensis</name>
    <dbReference type="NCBI Taxonomy" id="2899818"/>
    <lineage>
        <taxon>Bacteria</taxon>
        <taxon>Pseudomonadati</taxon>
        <taxon>Pseudomonadota</taxon>
        <taxon>Gammaproteobacteria</taxon>
        <taxon>Vibrionales</taxon>
        <taxon>Vibrionaceae</taxon>
        <taxon>Enterovibrio</taxon>
    </lineage>
</organism>
<feature type="domain" description="OmpA-like" evidence="9">
    <location>
        <begin position="152"/>
        <end position="269"/>
    </location>
</feature>
<reference evidence="10" key="1">
    <citation type="submission" date="2021-12" db="EMBL/GenBank/DDBJ databases">
        <title>Enterovibrio ZSDZ35 sp. nov. and Enterovibrio ZSDZ42 sp. nov., isolated from coastal seawater in Qingdao.</title>
        <authorList>
            <person name="Zhang P."/>
        </authorList>
    </citation>
    <scope>NUCLEOTIDE SEQUENCE</scope>
    <source>
        <strain evidence="10">ZSDZ35</strain>
    </source>
</reference>
<dbReference type="PROSITE" id="PS51123">
    <property type="entry name" value="OMPA_2"/>
    <property type="match status" value="1"/>
</dbReference>
<evidence type="ECO:0000256" key="7">
    <source>
        <dbReference type="PROSITE-ProRule" id="PRU00473"/>
    </source>
</evidence>
<keyword evidence="4 8" id="KW-0812">Transmembrane</keyword>
<keyword evidence="5 8" id="KW-1133">Transmembrane helix</keyword>
<dbReference type="InterPro" id="IPR006665">
    <property type="entry name" value="OmpA-like"/>
</dbReference>
<evidence type="ECO:0000256" key="6">
    <source>
        <dbReference type="ARBA" id="ARBA00023136"/>
    </source>
</evidence>
<comment type="similarity">
    <text evidence="2">Belongs to the MotB family.</text>
</comment>
<sequence>MRRGKRRHQEDVHENHERWLISFADYMTLLFALFVVLYAFAQNEKGEAENMVENLMESLRQEGMISSVPGSALFDGGIGITGSASTTDSSVLIVGEKHTEDLYSREDSTSDVFQYSDTDFKSDPSSVTAFESVRLALQSEIDSGDIETEQFGQQLVIRIAAPLAFPRDSQFLQPSFRPLVKKIALSIQDIPGMITVSGHTNLSPPTSELYRDNWELSSLRAVSVANLLVKYADISPNRLQVVGAGASALLVNEESVTNDRVEVSISQGKPSYSLLAAF</sequence>
<dbReference type="InterPro" id="IPR025713">
    <property type="entry name" value="MotB-like_N_dom"/>
</dbReference>
<dbReference type="Pfam" id="PF00691">
    <property type="entry name" value="OmpA"/>
    <property type="match status" value="1"/>
</dbReference>
<dbReference type="SUPFAM" id="SSF103088">
    <property type="entry name" value="OmpA-like"/>
    <property type="match status" value="1"/>
</dbReference>
<dbReference type="InterPro" id="IPR050330">
    <property type="entry name" value="Bact_OuterMem_StrucFunc"/>
</dbReference>
<dbReference type="CDD" id="cd07185">
    <property type="entry name" value="OmpA_C-like"/>
    <property type="match status" value="1"/>
</dbReference>
<proteinExistence type="inferred from homology"/>
<dbReference type="PANTHER" id="PTHR30329:SF21">
    <property type="entry name" value="LIPOPROTEIN YIAD-RELATED"/>
    <property type="match status" value="1"/>
</dbReference>
<keyword evidence="6 7" id="KW-0472">Membrane</keyword>
<dbReference type="EMBL" id="JAJUBB010000002">
    <property type="protein sequence ID" value="MDD1780157.1"/>
    <property type="molecule type" value="Genomic_DNA"/>
</dbReference>
<gene>
    <name evidence="10" type="ORF">LRP49_02990</name>
</gene>
<name>A0ABT5QGS5_9GAMM</name>
<dbReference type="InterPro" id="IPR036737">
    <property type="entry name" value="OmpA-like_sf"/>
</dbReference>
<evidence type="ECO:0000313" key="11">
    <source>
        <dbReference type="Proteomes" id="UP001149821"/>
    </source>
</evidence>
<evidence type="ECO:0000256" key="4">
    <source>
        <dbReference type="ARBA" id="ARBA00022692"/>
    </source>
</evidence>
<comment type="subcellular location">
    <subcellularLocation>
        <location evidence="1">Cell membrane</location>
        <topology evidence="1">Single-pass membrane protein</topology>
    </subcellularLocation>
</comment>
<evidence type="ECO:0000259" key="9">
    <source>
        <dbReference type="PROSITE" id="PS51123"/>
    </source>
</evidence>
<dbReference type="Pfam" id="PF13677">
    <property type="entry name" value="MotB_plug"/>
    <property type="match status" value="1"/>
</dbReference>
<dbReference type="RefSeq" id="WP_274140120.1">
    <property type="nucleotide sequence ID" value="NZ_JAJUBB010000002.1"/>
</dbReference>
<feature type="transmembrane region" description="Helical" evidence="8">
    <location>
        <begin position="20"/>
        <end position="41"/>
    </location>
</feature>
<evidence type="ECO:0000256" key="3">
    <source>
        <dbReference type="ARBA" id="ARBA00022475"/>
    </source>
</evidence>
<dbReference type="Proteomes" id="UP001149821">
    <property type="component" value="Unassembled WGS sequence"/>
</dbReference>
<evidence type="ECO:0000256" key="8">
    <source>
        <dbReference type="SAM" id="Phobius"/>
    </source>
</evidence>
<keyword evidence="3" id="KW-1003">Cell membrane</keyword>
<protein>
    <submittedName>
        <fullName evidence="10">OmpA family protein</fullName>
    </submittedName>
</protein>
<keyword evidence="11" id="KW-1185">Reference proteome</keyword>
<accession>A0ABT5QGS5</accession>
<evidence type="ECO:0000256" key="2">
    <source>
        <dbReference type="ARBA" id="ARBA00008914"/>
    </source>
</evidence>
<dbReference type="Gene3D" id="3.30.1330.60">
    <property type="entry name" value="OmpA-like domain"/>
    <property type="match status" value="1"/>
</dbReference>